<dbReference type="SMART" id="SM00580">
    <property type="entry name" value="PUG"/>
    <property type="match status" value="1"/>
</dbReference>
<gene>
    <name evidence="2" type="ORF">QYM36_003381</name>
</gene>
<accession>A0AA88IFT4</accession>
<dbReference type="CDD" id="cd16119">
    <property type="entry name" value="UBX_UBXN6"/>
    <property type="match status" value="1"/>
</dbReference>
<proteinExistence type="predicted"/>
<sequence>MSRRGSDVSHQGFLICFRIRVVDSCIHVTQIMKLRRWTDSAIEMGGSGNVTWRSSDWVQNCVDTINRILENVIQHPTEEKYRKIRVMSTAFQEKVYYMEGSNEFLMAAGFQLVQLPGPDGNDEDYYVLMDFDEEKKEFIMMLREALNNGEVIRPELDRSLRVLFPAGARRKTELPDEFYDLTAEELKKEQELRKHVVEQELMLRTKAMREREAQREKRRYRYTLIRIRFPDEIILQGTFKVNEKLRDVTSFIQEALEEPLRPFVLSFLGKKLVDQDVSLLDLELIPSVTLHFNWDQP</sequence>
<evidence type="ECO:0000313" key="3">
    <source>
        <dbReference type="Proteomes" id="UP001187531"/>
    </source>
</evidence>
<dbReference type="EMBL" id="JAVRJZ010000006">
    <property type="protein sequence ID" value="KAK2721087.1"/>
    <property type="molecule type" value="Genomic_DNA"/>
</dbReference>
<dbReference type="GO" id="GO:0005737">
    <property type="term" value="C:cytoplasm"/>
    <property type="evidence" value="ECO:0007669"/>
    <property type="project" value="TreeGrafter"/>
</dbReference>
<dbReference type="InterPro" id="IPR001012">
    <property type="entry name" value="UBX_dom"/>
</dbReference>
<reference evidence="2" key="1">
    <citation type="submission" date="2023-07" db="EMBL/GenBank/DDBJ databases">
        <title>Chromosome-level genome assembly of Artemia franciscana.</title>
        <authorList>
            <person name="Jo E."/>
        </authorList>
    </citation>
    <scope>NUCLEOTIDE SEQUENCE</scope>
    <source>
        <tissue evidence="2">Whole body</tissue>
    </source>
</reference>
<feature type="non-terminal residue" evidence="2">
    <location>
        <position position="297"/>
    </location>
</feature>
<evidence type="ECO:0000259" key="1">
    <source>
        <dbReference type="PROSITE" id="PS50033"/>
    </source>
</evidence>
<dbReference type="InterPro" id="IPR018997">
    <property type="entry name" value="PUB_domain"/>
</dbReference>
<organism evidence="2 3">
    <name type="scientific">Artemia franciscana</name>
    <name type="common">Brine shrimp</name>
    <name type="synonym">Artemia sanfranciscana</name>
    <dbReference type="NCBI Taxonomy" id="6661"/>
    <lineage>
        <taxon>Eukaryota</taxon>
        <taxon>Metazoa</taxon>
        <taxon>Ecdysozoa</taxon>
        <taxon>Arthropoda</taxon>
        <taxon>Crustacea</taxon>
        <taxon>Branchiopoda</taxon>
        <taxon>Anostraca</taxon>
        <taxon>Artemiidae</taxon>
        <taxon>Artemia</taxon>
    </lineage>
</organism>
<dbReference type="SUPFAM" id="SSF54236">
    <property type="entry name" value="Ubiquitin-like"/>
    <property type="match status" value="1"/>
</dbReference>
<dbReference type="PANTHER" id="PTHR23153">
    <property type="entry name" value="UBX-RELATED"/>
    <property type="match status" value="1"/>
</dbReference>
<dbReference type="InterPro" id="IPR029071">
    <property type="entry name" value="Ubiquitin-like_domsf"/>
</dbReference>
<dbReference type="Pfam" id="PF00789">
    <property type="entry name" value="UBX"/>
    <property type="match status" value="1"/>
</dbReference>
<dbReference type="Gene3D" id="1.20.58.2190">
    <property type="match status" value="1"/>
</dbReference>
<evidence type="ECO:0000313" key="2">
    <source>
        <dbReference type="EMBL" id="KAK2721087.1"/>
    </source>
</evidence>
<dbReference type="PANTHER" id="PTHR23153:SF38">
    <property type="entry name" value="UBX DOMAIN-CONTAINING PROTEIN 6"/>
    <property type="match status" value="1"/>
</dbReference>
<feature type="domain" description="UBX" evidence="1">
    <location>
        <begin position="218"/>
        <end position="292"/>
    </location>
</feature>
<dbReference type="Pfam" id="PF09409">
    <property type="entry name" value="PUB"/>
    <property type="match status" value="1"/>
</dbReference>
<dbReference type="PROSITE" id="PS50033">
    <property type="entry name" value="UBX"/>
    <property type="match status" value="1"/>
</dbReference>
<dbReference type="SUPFAM" id="SSF143503">
    <property type="entry name" value="PUG domain-like"/>
    <property type="match status" value="1"/>
</dbReference>
<protein>
    <recommendedName>
        <fullName evidence="1">UBX domain-containing protein</fullName>
    </recommendedName>
</protein>
<comment type="caution">
    <text evidence="2">The sequence shown here is derived from an EMBL/GenBank/DDBJ whole genome shotgun (WGS) entry which is preliminary data.</text>
</comment>
<name>A0AA88IFT4_ARTSF</name>
<dbReference type="Gene3D" id="3.10.20.90">
    <property type="entry name" value="Phosphatidylinositol 3-kinase Catalytic Subunit, Chain A, domain 1"/>
    <property type="match status" value="1"/>
</dbReference>
<keyword evidence="3" id="KW-1185">Reference proteome</keyword>
<dbReference type="InterPro" id="IPR036339">
    <property type="entry name" value="PUB-like_dom_sf"/>
</dbReference>
<dbReference type="AlphaFoldDB" id="A0AA88IFT4"/>
<dbReference type="Proteomes" id="UP001187531">
    <property type="component" value="Unassembled WGS sequence"/>
</dbReference>